<dbReference type="Pfam" id="PF06949">
    <property type="entry name" value="DUF1292"/>
    <property type="match status" value="1"/>
</dbReference>
<reference evidence="1 2" key="1">
    <citation type="journal article" date="2019" name="Lett. Appl. Microbiol.">
        <title>A case of 'blown pack' spoilage of vacuum-packaged pork likely associated with Clostridium estertheticum in Canada.</title>
        <authorList>
            <person name="Zhang P."/>
            <person name="Ward P."/>
            <person name="McMullen L.M."/>
            <person name="Yang X."/>
        </authorList>
    </citation>
    <scope>NUCLEOTIDE SEQUENCE [LARGE SCALE GENOMIC DNA]</scope>
    <source>
        <strain evidence="1 2">MA19</strain>
    </source>
</reference>
<sequence length="90" mass="10750">MFIKFERRIVMEENKVITMLDEDGEKVDFEIIEIIELDENKYALLAPIGEEDDAFVYKIELVDDKEQYIAVEDEEEFAKVLEEYESTFEE</sequence>
<dbReference type="AlphaFoldDB" id="A0A5N7J4U3"/>
<name>A0A5N7J4U3_9CLOT</name>
<dbReference type="Proteomes" id="UP000342249">
    <property type="component" value="Unassembled WGS sequence"/>
</dbReference>
<comment type="caution">
    <text evidence="1">The sequence shown here is derived from an EMBL/GenBank/DDBJ whole genome shotgun (WGS) entry which is preliminary data.</text>
</comment>
<accession>A0A5N7J4U3</accession>
<dbReference type="EMBL" id="SPSF01000041">
    <property type="protein sequence ID" value="MPQ63757.1"/>
    <property type="molecule type" value="Genomic_DNA"/>
</dbReference>
<evidence type="ECO:0000313" key="1">
    <source>
        <dbReference type="EMBL" id="MPQ63757.1"/>
    </source>
</evidence>
<dbReference type="InterPro" id="IPR009711">
    <property type="entry name" value="UPF0473"/>
</dbReference>
<protein>
    <submittedName>
        <fullName evidence="1">DUF1292 domain-containing protein</fullName>
    </submittedName>
</protein>
<organism evidence="1 2">
    <name type="scientific">Clostridium estertheticum</name>
    <dbReference type="NCBI Taxonomy" id="238834"/>
    <lineage>
        <taxon>Bacteria</taxon>
        <taxon>Bacillati</taxon>
        <taxon>Bacillota</taxon>
        <taxon>Clostridia</taxon>
        <taxon>Eubacteriales</taxon>
        <taxon>Clostridiaceae</taxon>
        <taxon>Clostridium</taxon>
    </lineage>
</organism>
<gene>
    <name evidence="1" type="ORF">E4V82_16800</name>
</gene>
<evidence type="ECO:0000313" key="2">
    <source>
        <dbReference type="Proteomes" id="UP000342249"/>
    </source>
</evidence>
<proteinExistence type="predicted"/>